<dbReference type="AlphaFoldDB" id="A0A9X1U4F8"/>
<dbReference type="InterPro" id="IPR025226">
    <property type="entry name" value="DUF4170"/>
</dbReference>
<evidence type="ECO:0000313" key="2">
    <source>
        <dbReference type="Proteomes" id="UP001139410"/>
    </source>
</evidence>
<dbReference type="Proteomes" id="UP001139410">
    <property type="component" value="Unassembled WGS sequence"/>
</dbReference>
<dbReference type="Pfam" id="PF13773">
    <property type="entry name" value="DUF4170"/>
    <property type="match status" value="1"/>
</dbReference>
<dbReference type="RefSeq" id="WP_235066632.1">
    <property type="nucleotide sequence ID" value="NZ_JAKFGM010000001.1"/>
</dbReference>
<proteinExistence type="predicted"/>
<comment type="caution">
    <text evidence="1">The sequence shown here is derived from an EMBL/GenBank/DDBJ whole genome shotgun (WGS) entry which is preliminary data.</text>
</comment>
<evidence type="ECO:0000313" key="1">
    <source>
        <dbReference type="EMBL" id="MCF2514151.1"/>
    </source>
</evidence>
<reference evidence="1" key="1">
    <citation type="submission" date="2022-01" db="EMBL/GenBank/DDBJ databases">
        <authorList>
            <person name="Jo J.-H."/>
            <person name="Im W.-T."/>
        </authorList>
    </citation>
    <scope>NUCLEOTIDE SEQUENCE</scope>
    <source>
        <strain evidence="1">G124</strain>
    </source>
</reference>
<organism evidence="1 2">
    <name type="scientific">Sphingomonas cremea</name>
    <dbReference type="NCBI Taxonomy" id="2904799"/>
    <lineage>
        <taxon>Bacteria</taxon>
        <taxon>Pseudomonadati</taxon>
        <taxon>Pseudomonadota</taxon>
        <taxon>Alphaproteobacteria</taxon>
        <taxon>Sphingomonadales</taxon>
        <taxon>Sphingomonadaceae</taxon>
        <taxon>Sphingomonas</taxon>
    </lineage>
</organism>
<gene>
    <name evidence="1" type="ORF">LVY65_03575</name>
</gene>
<accession>A0A9X1U4F8</accession>
<sequence length="82" mass="9063">MSKLHLVFGGKVKDPQGLEFVDLEHIDLVGLYDSFAAAEEAWRAAAQRSVDDAEMKYVVVHLHRLLEPGMDGISRPKDASNA</sequence>
<protein>
    <submittedName>
        <fullName evidence="1">DUF4170 domain-containing protein</fullName>
    </submittedName>
</protein>
<keyword evidence="2" id="KW-1185">Reference proteome</keyword>
<name>A0A9X1U4F8_9SPHN</name>
<dbReference type="EMBL" id="JAKFGM010000001">
    <property type="protein sequence ID" value="MCF2514151.1"/>
    <property type="molecule type" value="Genomic_DNA"/>
</dbReference>
<dbReference type="Gene3D" id="3.30.70.2400">
    <property type="entry name" value="Uncharacterised protein PF13773, DUF4170"/>
    <property type="match status" value="1"/>
</dbReference>